<feature type="transmembrane region" description="Helical" evidence="1">
    <location>
        <begin position="76"/>
        <end position="99"/>
    </location>
</feature>
<keyword evidence="3" id="KW-1185">Reference proteome</keyword>
<keyword evidence="1" id="KW-0812">Transmembrane</keyword>
<dbReference type="Proteomes" id="UP000383122">
    <property type="component" value="Unassembled WGS sequence"/>
</dbReference>
<keyword evidence="1" id="KW-0472">Membrane</keyword>
<feature type="transmembrane region" description="Helical" evidence="1">
    <location>
        <begin position="6"/>
        <end position="24"/>
    </location>
</feature>
<keyword evidence="1" id="KW-1133">Transmembrane helix</keyword>
<sequence>METPGLVAQSAVPLALGLLVSLYLKGVTLRLLGDLCGTENRAAFWVRATTIMLIAGPLLLALAFGNSNATITLGEIARRALLMATAGIVVSVSAMAGAIMKSIPIPSQPVIKA</sequence>
<dbReference type="EMBL" id="CABPSP010000022">
    <property type="protein sequence ID" value="VVE75811.1"/>
    <property type="molecule type" value="Genomic_DNA"/>
</dbReference>
<reference evidence="2 3" key="1">
    <citation type="submission" date="2019-08" db="EMBL/GenBank/DDBJ databases">
        <authorList>
            <person name="Peeters C."/>
        </authorList>
    </citation>
    <scope>NUCLEOTIDE SEQUENCE [LARGE SCALE GENOMIC DNA]</scope>
    <source>
        <strain evidence="2 3">LMG 31117</strain>
    </source>
</reference>
<protein>
    <submittedName>
        <fullName evidence="2">Uncharacterized protein</fullName>
    </submittedName>
</protein>
<dbReference type="OrthoDB" id="6712406at2"/>
<accession>A0A5E5APU1</accession>
<evidence type="ECO:0000313" key="3">
    <source>
        <dbReference type="Proteomes" id="UP000383122"/>
    </source>
</evidence>
<dbReference type="AlphaFoldDB" id="A0A5E5APU1"/>
<organism evidence="2 3">
    <name type="scientific">Pandoraea anapnoica</name>
    <dbReference type="NCBI Taxonomy" id="2508301"/>
    <lineage>
        <taxon>Bacteria</taxon>
        <taxon>Pseudomonadati</taxon>
        <taxon>Pseudomonadota</taxon>
        <taxon>Betaproteobacteria</taxon>
        <taxon>Burkholderiales</taxon>
        <taxon>Burkholderiaceae</taxon>
        <taxon>Pandoraea</taxon>
    </lineage>
</organism>
<feature type="transmembrane region" description="Helical" evidence="1">
    <location>
        <begin position="44"/>
        <end position="64"/>
    </location>
</feature>
<evidence type="ECO:0000313" key="2">
    <source>
        <dbReference type="EMBL" id="VVE75811.1"/>
    </source>
</evidence>
<evidence type="ECO:0000256" key="1">
    <source>
        <dbReference type="SAM" id="Phobius"/>
    </source>
</evidence>
<gene>
    <name evidence="2" type="ORF">PAN31117_05256</name>
</gene>
<proteinExistence type="predicted"/>
<name>A0A5E5APU1_9BURK</name>